<accession>A0A1C5GAD7</accession>
<evidence type="ECO:0000313" key="1">
    <source>
        <dbReference type="EMBL" id="SCG16697.1"/>
    </source>
</evidence>
<proteinExistence type="predicted"/>
<keyword evidence="2" id="KW-1185">Reference proteome</keyword>
<name>A0A1C5GAD7_MICEH</name>
<protein>
    <submittedName>
        <fullName evidence="1">Uncharacterized protein</fullName>
    </submittedName>
</protein>
<gene>
    <name evidence="1" type="ORF">GA0070610_2969</name>
</gene>
<dbReference type="Proteomes" id="UP000198251">
    <property type="component" value="Chromosome I"/>
</dbReference>
<sequence length="68" mass="7382">MQDRHGLRRAGRRVSLPALLMLTVLVMVLSAARAVGLCIVFRRTRRAVPGCVPAWSADRAPPGLTFAV</sequence>
<dbReference type="AlphaFoldDB" id="A0A1C5GAD7"/>
<dbReference type="GeneID" id="95802756"/>
<reference evidence="1 2" key="1">
    <citation type="submission" date="2016-06" db="EMBL/GenBank/DDBJ databases">
        <authorList>
            <person name="Kjaerup R.B."/>
            <person name="Dalgaard T.S."/>
            <person name="Juul-Madsen H.R."/>
        </authorList>
    </citation>
    <scope>NUCLEOTIDE SEQUENCE [LARGE SCALE GENOMIC DNA]</scope>
    <source>
        <strain evidence="1 2">DSM 43913</strain>
    </source>
</reference>
<evidence type="ECO:0000313" key="2">
    <source>
        <dbReference type="Proteomes" id="UP000198251"/>
    </source>
</evidence>
<organism evidence="1 2">
    <name type="scientific">Micromonospora echinofusca</name>
    <dbReference type="NCBI Taxonomy" id="47858"/>
    <lineage>
        <taxon>Bacteria</taxon>
        <taxon>Bacillati</taxon>
        <taxon>Actinomycetota</taxon>
        <taxon>Actinomycetes</taxon>
        <taxon>Micromonosporales</taxon>
        <taxon>Micromonosporaceae</taxon>
        <taxon>Micromonospora</taxon>
    </lineage>
</organism>
<dbReference type="EMBL" id="LT607733">
    <property type="protein sequence ID" value="SCG16697.1"/>
    <property type="molecule type" value="Genomic_DNA"/>
</dbReference>
<dbReference type="RefSeq" id="WP_089000551.1">
    <property type="nucleotide sequence ID" value="NZ_JBEPBY010000018.1"/>
</dbReference>